<keyword evidence="2 5" id="KW-0067">ATP-binding</keyword>
<reference evidence="5 6" key="1">
    <citation type="submission" date="2018-07" db="EMBL/GenBank/DDBJ databases">
        <title>Streptomyces species from bats.</title>
        <authorList>
            <person name="Dunlap C."/>
        </authorList>
    </citation>
    <scope>NUCLEOTIDE SEQUENCE [LARGE SCALE GENOMIC DNA]</scope>
    <source>
        <strain evidence="5 6">AC230</strain>
    </source>
</reference>
<dbReference type="InterPro" id="IPR003593">
    <property type="entry name" value="AAA+_ATPase"/>
</dbReference>
<dbReference type="SMART" id="SM00382">
    <property type="entry name" value="AAA"/>
    <property type="match status" value="1"/>
</dbReference>
<name>A0A370B4Z5_9ACTN</name>
<evidence type="ECO:0000259" key="4">
    <source>
        <dbReference type="PROSITE" id="PS50893"/>
    </source>
</evidence>
<keyword evidence="6" id="KW-1185">Reference proteome</keyword>
<dbReference type="GO" id="GO:0016887">
    <property type="term" value="F:ATP hydrolysis activity"/>
    <property type="evidence" value="ECO:0007669"/>
    <property type="project" value="InterPro"/>
</dbReference>
<sequence>MTMVVRADDVDVVRDGKLLLDSISLTVRAGEHWALLGANGAGKSTLLGMVGAVTHPTRGTVEILGEALGRVDLRELRALLGHVNPRHPLRSPLRVRDVVLTGLTNSVEPLPRWSPPVRERERADALLAMLGMAGKEEARWPTLSQGERGRTLIARALMPRPRLLLLDEPATGLDLAAREQLLSSLDALRLEHPELATVLVTHHLEELPASTTHAMLLRAGQCVGSGPADEVLTTDRVSKCFDHPVRISRTDGRWTARAQRVAPATAAGRRTVPAPGPAGEQARDRV</sequence>
<organism evidence="5 6">
    <name type="scientific">Streptomyces corynorhini</name>
    <dbReference type="NCBI Taxonomy" id="2282652"/>
    <lineage>
        <taxon>Bacteria</taxon>
        <taxon>Bacillati</taxon>
        <taxon>Actinomycetota</taxon>
        <taxon>Actinomycetes</taxon>
        <taxon>Kitasatosporales</taxon>
        <taxon>Streptomycetaceae</taxon>
        <taxon>Streptomyces</taxon>
    </lineage>
</organism>
<evidence type="ECO:0000256" key="2">
    <source>
        <dbReference type="ARBA" id="ARBA00022840"/>
    </source>
</evidence>
<comment type="caution">
    <text evidence="5">The sequence shown here is derived from an EMBL/GenBank/DDBJ whole genome shotgun (WGS) entry which is preliminary data.</text>
</comment>
<dbReference type="RefSeq" id="WP_114626145.1">
    <property type="nucleotide sequence ID" value="NZ_QQNA01000222.1"/>
</dbReference>
<evidence type="ECO:0000256" key="1">
    <source>
        <dbReference type="ARBA" id="ARBA00022741"/>
    </source>
</evidence>
<dbReference type="PANTHER" id="PTHR43158">
    <property type="entry name" value="SKFA PEPTIDE EXPORT ATP-BINDING PROTEIN SKFE"/>
    <property type="match status" value="1"/>
</dbReference>
<feature type="domain" description="ABC transporter" evidence="4">
    <location>
        <begin position="5"/>
        <end position="244"/>
    </location>
</feature>
<dbReference type="InterPro" id="IPR027417">
    <property type="entry name" value="P-loop_NTPase"/>
</dbReference>
<gene>
    <name evidence="5" type="ORF">DVH02_25225</name>
</gene>
<dbReference type="Pfam" id="PF00005">
    <property type="entry name" value="ABC_tran"/>
    <property type="match status" value="1"/>
</dbReference>
<proteinExistence type="predicted"/>
<dbReference type="SUPFAM" id="SSF52540">
    <property type="entry name" value="P-loop containing nucleoside triphosphate hydrolases"/>
    <property type="match status" value="1"/>
</dbReference>
<dbReference type="OrthoDB" id="9789994at2"/>
<protein>
    <submittedName>
        <fullName evidence="5">ATP-binding cassette domain-containing protein</fullName>
    </submittedName>
</protein>
<dbReference type="GO" id="GO:0005524">
    <property type="term" value="F:ATP binding"/>
    <property type="evidence" value="ECO:0007669"/>
    <property type="project" value="UniProtKB-KW"/>
</dbReference>
<dbReference type="PROSITE" id="PS50893">
    <property type="entry name" value="ABC_TRANSPORTER_2"/>
    <property type="match status" value="1"/>
</dbReference>
<dbReference type="InterPro" id="IPR003439">
    <property type="entry name" value="ABC_transporter-like_ATP-bd"/>
</dbReference>
<dbReference type="PANTHER" id="PTHR43158:SF2">
    <property type="entry name" value="SKFA PEPTIDE EXPORT ATP-BINDING PROTEIN SKFE"/>
    <property type="match status" value="1"/>
</dbReference>
<evidence type="ECO:0000313" key="5">
    <source>
        <dbReference type="EMBL" id="RDG35449.1"/>
    </source>
</evidence>
<dbReference type="EMBL" id="QQNA01000222">
    <property type="protein sequence ID" value="RDG35449.1"/>
    <property type="molecule type" value="Genomic_DNA"/>
</dbReference>
<keyword evidence="1" id="KW-0547">Nucleotide-binding</keyword>
<dbReference type="AlphaFoldDB" id="A0A370B4Z5"/>
<evidence type="ECO:0000313" key="6">
    <source>
        <dbReference type="Proteomes" id="UP000253741"/>
    </source>
</evidence>
<dbReference type="Proteomes" id="UP000253741">
    <property type="component" value="Unassembled WGS sequence"/>
</dbReference>
<evidence type="ECO:0000256" key="3">
    <source>
        <dbReference type="SAM" id="MobiDB-lite"/>
    </source>
</evidence>
<dbReference type="Gene3D" id="3.40.50.300">
    <property type="entry name" value="P-loop containing nucleotide triphosphate hydrolases"/>
    <property type="match status" value="1"/>
</dbReference>
<accession>A0A370B4Z5</accession>
<feature type="region of interest" description="Disordered" evidence="3">
    <location>
        <begin position="263"/>
        <end position="286"/>
    </location>
</feature>